<dbReference type="AlphaFoldDB" id="A0A9D4ZBB4"/>
<organism evidence="2 3">
    <name type="scientific">Adiantum capillus-veneris</name>
    <name type="common">Maidenhair fern</name>
    <dbReference type="NCBI Taxonomy" id="13818"/>
    <lineage>
        <taxon>Eukaryota</taxon>
        <taxon>Viridiplantae</taxon>
        <taxon>Streptophyta</taxon>
        <taxon>Embryophyta</taxon>
        <taxon>Tracheophyta</taxon>
        <taxon>Polypodiopsida</taxon>
        <taxon>Polypodiidae</taxon>
        <taxon>Polypodiales</taxon>
        <taxon>Pteridineae</taxon>
        <taxon>Pteridaceae</taxon>
        <taxon>Vittarioideae</taxon>
        <taxon>Adiantum</taxon>
    </lineage>
</organism>
<dbReference type="GO" id="GO:0009976">
    <property type="term" value="F:tocopherol cyclase activity"/>
    <property type="evidence" value="ECO:0007669"/>
    <property type="project" value="InterPro"/>
</dbReference>
<protein>
    <recommendedName>
        <fullName evidence="4">Tocopherol cyclase</fullName>
    </recommendedName>
</protein>
<dbReference type="OrthoDB" id="1878182at2759"/>
<proteinExistence type="predicted"/>
<dbReference type="PANTHER" id="PTHR35309">
    <property type="match status" value="1"/>
</dbReference>
<reference evidence="2" key="1">
    <citation type="submission" date="2021-01" db="EMBL/GenBank/DDBJ databases">
        <title>Adiantum capillus-veneris genome.</title>
        <authorList>
            <person name="Fang Y."/>
            <person name="Liao Q."/>
        </authorList>
    </citation>
    <scope>NUCLEOTIDE SEQUENCE</scope>
    <source>
        <strain evidence="2">H3</strain>
        <tissue evidence="2">Leaf</tissue>
    </source>
</reference>
<dbReference type="Proteomes" id="UP000886520">
    <property type="component" value="Chromosome 17"/>
</dbReference>
<keyword evidence="3" id="KW-1185">Reference proteome</keyword>
<accession>A0A9D4ZBB4</accession>
<evidence type="ECO:0000313" key="2">
    <source>
        <dbReference type="EMBL" id="KAI5067405.1"/>
    </source>
</evidence>
<dbReference type="EMBL" id="JABFUD020000017">
    <property type="protein sequence ID" value="KAI5067405.1"/>
    <property type="molecule type" value="Genomic_DNA"/>
</dbReference>
<comment type="caution">
    <text evidence="2">The sequence shown here is derived from an EMBL/GenBank/DDBJ whole genome shotgun (WGS) entry which is preliminary data.</text>
</comment>
<evidence type="ECO:0000313" key="3">
    <source>
        <dbReference type="Proteomes" id="UP000886520"/>
    </source>
</evidence>
<feature type="region of interest" description="Disordered" evidence="1">
    <location>
        <begin position="1"/>
        <end position="35"/>
    </location>
</feature>
<gene>
    <name evidence="2" type="ORF">GOP47_0017933</name>
</gene>
<sequence length="397" mass="44284">MEESKLDAPQTSKVDMVTRITPDSGTSDENAQHPWDPHKPAFTPLLPKLVRPYPSFEGWFLRLVDFANGFSAGVIMATNYATAESQATLLFSVPAGVGQGFQPERTYSVYARSKESKFIRLPEPNSEESSNGAHEPKGFEWESPNLGRIVARPHEMFMDVTVEGYKFKSHMFNEVPWDSQDSEKGPEGWARRISILPTHWYVYSLGSQATFELSNAEKGLKIEGKGLAHQEKNWGETFPAGHVWMQAFSHDNKSQVVLSGAYFKIGGDTKTPYIFAMGYRSPDLNLDMRTNDPGVVFKDFEILPLEAKFAVNAIGPSHTLQIKCSAPPTSFSDPLLCPIGKLAWEPACRESYCAKLEADVFEHVAWGVIGDSKLVRREVFNHAGLEFGEDLLREAAN</sequence>
<name>A0A9D4ZBB4_ADICA</name>
<dbReference type="Pfam" id="PF14249">
    <property type="entry name" value="Tocopherol_cycl"/>
    <property type="match status" value="1"/>
</dbReference>
<dbReference type="InterPro" id="IPR025893">
    <property type="entry name" value="Tocopherol_cyclase"/>
</dbReference>
<evidence type="ECO:0000256" key="1">
    <source>
        <dbReference type="SAM" id="MobiDB-lite"/>
    </source>
</evidence>
<evidence type="ECO:0008006" key="4">
    <source>
        <dbReference type="Google" id="ProtNLM"/>
    </source>
</evidence>
<dbReference type="PANTHER" id="PTHR35309:SF4">
    <property type="entry name" value="TOCOPHEROL CYCLASE"/>
    <property type="match status" value="1"/>
</dbReference>